<dbReference type="SUPFAM" id="SSF75217">
    <property type="entry name" value="alpha/beta knot"/>
    <property type="match status" value="1"/>
</dbReference>
<dbReference type="SUPFAM" id="SSF88697">
    <property type="entry name" value="PUA domain-like"/>
    <property type="match status" value="1"/>
</dbReference>
<dbReference type="PIRSF" id="PIRSF015601">
    <property type="entry name" value="MTase_slr0722"/>
    <property type="match status" value="1"/>
</dbReference>
<dbReference type="NCBIfam" id="NF008696">
    <property type="entry name" value="PRK11713.3-5"/>
    <property type="match status" value="1"/>
</dbReference>
<sequence length="237" mass="25872">MIRLHVPQPLSAGAAIAPTLDQSRYLTQVMRLKAGDDLLVFNGTDGEWRVSVAEVLKKGVILRAEEQVRPQHYGPDLELIVAVVKKARVETIVEKAAELGAKRVRLTITQRTNADRLRLDRLDAIAEEAAEQTGRLDVPTVDDPVKLDALLNDWDPARRLMFCDETGGAPVASAVTEPGPWAILIGPEGGFSAEERERLIALPFTTAVSLGPRILRADTAAIAAMTLWQAAVGDWER</sequence>
<name>A0ABW0FXE4_9CAUL</name>
<comment type="similarity">
    <text evidence="2 12">Belongs to the RNA methyltransferase RsmE family.</text>
</comment>
<dbReference type="EC" id="2.1.1.193" evidence="3 12"/>
<evidence type="ECO:0000313" key="16">
    <source>
        <dbReference type="Proteomes" id="UP001596152"/>
    </source>
</evidence>
<dbReference type="GO" id="GO:0008168">
    <property type="term" value="F:methyltransferase activity"/>
    <property type="evidence" value="ECO:0007669"/>
    <property type="project" value="UniProtKB-KW"/>
</dbReference>
<evidence type="ECO:0000256" key="7">
    <source>
        <dbReference type="ARBA" id="ARBA00022603"/>
    </source>
</evidence>
<dbReference type="InterPro" id="IPR015947">
    <property type="entry name" value="PUA-like_sf"/>
</dbReference>
<dbReference type="InterPro" id="IPR029026">
    <property type="entry name" value="tRNA_m1G_MTases_N"/>
</dbReference>
<dbReference type="RefSeq" id="WP_374038308.1">
    <property type="nucleotide sequence ID" value="NZ_CP169082.1"/>
</dbReference>
<evidence type="ECO:0000259" key="14">
    <source>
        <dbReference type="Pfam" id="PF20260"/>
    </source>
</evidence>
<evidence type="ECO:0000256" key="12">
    <source>
        <dbReference type="PIRNR" id="PIRNR015601"/>
    </source>
</evidence>
<evidence type="ECO:0000256" key="11">
    <source>
        <dbReference type="ARBA" id="ARBA00047944"/>
    </source>
</evidence>
<keyword evidence="5 12" id="KW-0963">Cytoplasm</keyword>
<feature type="domain" description="Ribosomal RNA small subunit methyltransferase E methyltransferase" evidence="13">
    <location>
        <begin position="76"/>
        <end position="229"/>
    </location>
</feature>
<dbReference type="InterPro" id="IPR029028">
    <property type="entry name" value="Alpha/beta_knot_MTases"/>
</dbReference>
<gene>
    <name evidence="15" type="ORF">ACFPIE_19580</name>
</gene>
<evidence type="ECO:0000256" key="2">
    <source>
        <dbReference type="ARBA" id="ARBA00005528"/>
    </source>
</evidence>
<dbReference type="Gene3D" id="2.40.240.20">
    <property type="entry name" value="Hypothetical PUA domain-like, domain 1"/>
    <property type="match status" value="1"/>
</dbReference>
<keyword evidence="6 12" id="KW-0698">rRNA processing</keyword>
<evidence type="ECO:0000256" key="10">
    <source>
        <dbReference type="ARBA" id="ARBA00025699"/>
    </source>
</evidence>
<evidence type="ECO:0000256" key="5">
    <source>
        <dbReference type="ARBA" id="ARBA00022490"/>
    </source>
</evidence>
<accession>A0ABW0FXE4</accession>
<dbReference type="InterPro" id="IPR046886">
    <property type="entry name" value="RsmE_MTase_dom"/>
</dbReference>
<keyword evidence="7 12" id="KW-0489">Methyltransferase</keyword>
<dbReference type="EMBL" id="JBHSLF010000055">
    <property type="protein sequence ID" value="MFC5346124.1"/>
    <property type="molecule type" value="Genomic_DNA"/>
</dbReference>
<dbReference type="Proteomes" id="UP001596152">
    <property type="component" value="Unassembled WGS sequence"/>
</dbReference>
<dbReference type="CDD" id="cd18084">
    <property type="entry name" value="RsmE-like"/>
    <property type="match status" value="1"/>
</dbReference>
<evidence type="ECO:0000256" key="1">
    <source>
        <dbReference type="ARBA" id="ARBA00004496"/>
    </source>
</evidence>
<evidence type="ECO:0000259" key="13">
    <source>
        <dbReference type="Pfam" id="PF04452"/>
    </source>
</evidence>
<reference evidence="16" key="1">
    <citation type="journal article" date="2019" name="Int. J. Syst. Evol. Microbiol.">
        <title>The Global Catalogue of Microorganisms (GCM) 10K type strain sequencing project: providing services to taxonomists for standard genome sequencing and annotation.</title>
        <authorList>
            <consortium name="The Broad Institute Genomics Platform"/>
            <consortium name="The Broad Institute Genome Sequencing Center for Infectious Disease"/>
            <person name="Wu L."/>
            <person name="Ma J."/>
        </authorList>
    </citation>
    <scope>NUCLEOTIDE SEQUENCE [LARGE SCALE GENOMIC DNA]</scope>
    <source>
        <strain evidence="16">JCM 12125</strain>
    </source>
</reference>
<keyword evidence="16" id="KW-1185">Reference proteome</keyword>
<dbReference type="InterPro" id="IPR046887">
    <property type="entry name" value="RsmE_PUA-like"/>
</dbReference>
<comment type="caution">
    <text evidence="15">The sequence shown here is derived from an EMBL/GenBank/DDBJ whole genome shotgun (WGS) entry which is preliminary data.</text>
</comment>
<dbReference type="GO" id="GO:0032259">
    <property type="term" value="P:methylation"/>
    <property type="evidence" value="ECO:0007669"/>
    <property type="project" value="UniProtKB-KW"/>
</dbReference>
<evidence type="ECO:0000256" key="6">
    <source>
        <dbReference type="ARBA" id="ARBA00022552"/>
    </source>
</evidence>
<comment type="subcellular location">
    <subcellularLocation>
        <location evidence="1 12">Cytoplasm</location>
    </subcellularLocation>
</comment>
<dbReference type="Pfam" id="PF04452">
    <property type="entry name" value="Methyltrans_RNA"/>
    <property type="match status" value="1"/>
</dbReference>
<keyword evidence="9 12" id="KW-0949">S-adenosyl-L-methionine</keyword>
<comment type="catalytic activity">
    <reaction evidence="11 12">
        <text>uridine(1498) in 16S rRNA + S-adenosyl-L-methionine = N(3)-methyluridine(1498) in 16S rRNA + S-adenosyl-L-homocysteine + H(+)</text>
        <dbReference type="Rhea" id="RHEA:42920"/>
        <dbReference type="Rhea" id="RHEA-COMP:10283"/>
        <dbReference type="Rhea" id="RHEA-COMP:10284"/>
        <dbReference type="ChEBI" id="CHEBI:15378"/>
        <dbReference type="ChEBI" id="CHEBI:57856"/>
        <dbReference type="ChEBI" id="CHEBI:59789"/>
        <dbReference type="ChEBI" id="CHEBI:65315"/>
        <dbReference type="ChEBI" id="CHEBI:74502"/>
        <dbReference type="EC" id="2.1.1.193"/>
    </reaction>
</comment>
<dbReference type="PANTHER" id="PTHR30027">
    <property type="entry name" value="RIBOSOMAL RNA SMALL SUBUNIT METHYLTRANSFERASE E"/>
    <property type="match status" value="1"/>
</dbReference>
<comment type="function">
    <text evidence="10 12">Specifically methylates the N3 position of the uracil ring of uridine 1498 (m3U1498) in 16S rRNA. Acts on the fully assembled 30S ribosomal subunit.</text>
</comment>
<evidence type="ECO:0000256" key="8">
    <source>
        <dbReference type="ARBA" id="ARBA00022679"/>
    </source>
</evidence>
<evidence type="ECO:0000256" key="4">
    <source>
        <dbReference type="ARBA" id="ARBA00013673"/>
    </source>
</evidence>
<keyword evidence="8 12" id="KW-0808">Transferase</keyword>
<evidence type="ECO:0000313" key="15">
    <source>
        <dbReference type="EMBL" id="MFC5346124.1"/>
    </source>
</evidence>
<organism evidence="15 16">
    <name type="scientific">Brevundimonas staleyi</name>
    <dbReference type="NCBI Taxonomy" id="74326"/>
    <lineage>
        <taxon>Bacteria</taxon>
        <taxon>Pseudomonadati</taxon>
        <taxon>Pseudomonadota</taxon>
        <taxon>Alphaproteobacteria</taxon>
        <taxon>Caulobacterales</taxon>
        <taxon>Caulobacteraceae</taxon>
        <taxon>Brevundimonas</taxon>
    </lineage>
</organism>
<feature type="domain" description="Ribosomal RNA small subunit methyltransferase E PUA-like" evidence="14">
    <location>
        <begin position="21"/>
        <end position="63"/>
    </location>
</feature>
<dbReference type="PANTHER" id="PTHR30027:SF3">
    <property type="entry name" value="16S RRNA (URACIL(1498)-N(3))-METHYLTRANSFERASE"/>
    <property type="match status" value="1"/>
</dbReference>
<dbReference type="InterPro" id="IPR006700">
    <property type="entry name" value="RsmE"/>
</dbReference>
<proteinExistence type="inferred from homology"/>
<protein>
    <recommendedName>
        <fullName evidence="4 12">Ribosomal RNA small subunit methyltransferase E</fullName>
        <ecNumber evidence="3 12">2.1.1.193</ecNumber>
    </recommendedName>
</protein>
<dbReference type="NCBIfam" id="TIGR00046">
    <property type="entry name" value="RsmE family RNA methyltransferase"/>
    <property type="match status" value="1"/>
</dbReference>
<dbReference type="Gene3D" id="3.40.1280.10">
    <property type="match status" value="1"/>
</dbReference>
<evidence type="ECO:0000256" key="9">
    <source>
        <dbReference type="ARBA" id="ARBA00022691"/>
    </source>
</evidence>
<evidence type="ECO:0000256" key="3">
    <source>
        <dbReference type="ARBA" id="ARBA00012328"/>
    </source>
</evidence>
<dbReference type="Pfam" id="PF20260">
    <property type="entry name" value="PUA_4"/>
    <property type="match status" value="1"/>
</dbReference>